<evidence type="ECO:0000259" key="4">
    <source>
        <dbReference type="Pfam" id="PF02732"/>
    </source>
</evidence>
<dbReference type="GO" id="GO:0048257">
    <property type="term" value="F:3'-flap endonuclease activity"/>
    <property type="evidence" value="ECO:0007669"/>
    <property type="project" value="TreeGrafter"/>
</dbReference>
<sequence length="758" mass="82438">MDNDPGPGRHEHGDHCASPCWAFTEDQRAAGISGTGLLMPMGELVEKARSLCEPQLRRQFKTFQEIEAKIRCPAWAQTTSLISLGLIKLRKRGSVGNGKVYELLPLGEEHAKRLREQSLQGGAPAGPLYSHQFAEDTLGVVLLIDAREGGGAVHNLGDKCRDLERLGVRFATRHLPTGLGDYVFVERRQTATGIEEFLLPYIIERKELHDLALSIKDGRWIGVGGCTNVGYFTMPEVDTALDQLDRRGFVVASTHNWQETARKPQAAAQKLEQDLAGAQSLARSTVLLAHAVHAGNSASAAASSSRASGDKLVVIMRGIPGSGKSTEAAAIDRRAGQVGLSMSIHSANDYWMEMDADNSLVYNFVRERLQEVHEATRTAFEHALRRGQDVIISDNTNIEDSAMEPYLELAAAHGRRVVLVDMELIPLDLAMRNVDSATGNGHGVPLNTMGRFYRTFEPMTAERLQRLWAGASLTLDQPTAAAPVLLSCKWGQSVVWQALRHVGRHLDTALPCSPSFLSRTDAEDTLPAPPEEEEPHPACAAVTITQTRQSLQPRTREFDSYPGSSEPQANANGSGSQSNAPPSSAAGTAASKPPSKAGDMEGAYDTSAADNAREQPYRPRPGTCNFALQVAMDIGLKKPEGERRVAFTKDALMLAAEETGIHGGSLFAPARNEGRVWYDGWASVNKHLISPAPPREPLLRMFSGRRVGNEAGGLQYQLTEAGQRLAAELHLQAHTCDPCQCCCDMVLDSTRGELRWED</sequence>
<evidence type="ECO:0000256" key="1">
    <source>
        <dbReference type="ARBA" id="ARBA00022801"/>
    </source>
</evidence>
<dbReference type="InterPro" id="IPR033309">
    <property type="entry name" value="Mus81"/>
</dbReference>
<evidence type="ECO:0000313" key="6">
    <source>
        <dbReference type="Proteomes" id="UP001489004"/>
    </source>
</evidence>
<dbReference type="GO" id="GO:0006308">
    <property type="term" value="P:DNA catabolic process"/>
    <property type="evidence" value="ECO:0007669"/>
    <property type="project" value="UniProtKB-UniRule"/>
</dbReference>
<keyword evidence="2" id="KW-0227">DNA damage</keyword>
<dbReference type="InterPro" id="IPR047416">
    <property type="entry name" value="XPF_nuclease_Mus81"/>
</dbReference>
<dbReference type="InterPro" id="IPR006166">
    <property type="entry name" value="ERCC4_domain"/>
</dbReference>
<comment type="subunit">
    <text evidence="2">Interacts with EME1.</text>
</comment>
<keyword evidence="2" id="KW-0233">DNA recombination</keyword>
<organism evidence="5 6">
    <name type="scientific">[Myrmecia] bisecta</name>
    <dbReference type="NCBI Taxonomy" id="41462"/>
    <lineage>
        <taxon>Eukaryota</taxon>
        <taxon>Viridiplantae</taxon>
        <taxon>Chlorophyta</taxon>
        <taxon>core chlorophytes</taxon>
        <taxon>Trebouxiophyceae</taxon>
        <taxon>Trebouxiales</taxon>
        <taxon>Trebouxiaceae</taxon>
        <taxon>Myrmecia</taxon>
    </lineage>
</organism>
<dbReference type="GO" id="GO:0046872">
    <property type="term" value="F:metal ion binding"/>
    <property type="evidence" value="ECO:0007669"/>
    <property type="project" value="UniProtKB-UniRule"/>
</dbReference>
<dbReference type="PANTHER" id="PTHR13451">
    <property type="entry name" value="CLASS II CROSSOVER JUNCTION ENDONUCLEASE MUS81"/>
    <property type="match status" value="1"/>
</dbReference>
<comment type="similarity">
    <text evidence="2">Belongs to the XPF family.</text>
</comment>
<dbReference type="CDD" id="cd20074">
    <property type="entry name" value="XPF_nuclease_Mus81"/>
    <property type="match status" value="1"/>
</dbReference>
<dbReference type="Pfam" id="PF02732">
    <property type="entry name" value="ERCC4"/>
    <property type="match status" value="1"/>
</dbReference>
<dbReference type="InterPro" id="IPR011335">
    <property type="entry name" value="Restrct_endonuc-II-like"/>
</dbReference>
<dbReference type="InterPro" id="IPR027417">
    <property type="entry name" value="P-loop_NTPase"/>
</dbReference>
<dbReference type="EMBL" id="JALJOR010000003">
    <property type="protein sequence ID" value="KAK9820516.1"/>
    <property type="molecule type" value="Genomic_DNA"/>
</dbReference>
<dbReference type="SUPFAM" id="SSF52540">
    <property type="entry name" value="P-loop containing nucleoside triphosphate hydrolases"/>
    <property type="match status" value="1"/>
</dbReference>
<keyword evidence="2" id="KW-0539">Nucleus</keyword>
<dbReference type="GO" id="GO:0003677">
    <property type="term" value="F:DNA binding"/>
    <property type="evidence" value="ECO:0007669"/>
    <property type="project" value="UniProtKB-UniRule"/>
</dbReference>
<keyword evidence="2" id="KW-0479">Metal-binding</keyword>
<keyword evidence="1 2" id="KW-0378">Hydrolase</keyword>
<accession>A0AAW1QGD1</accession>
<gene>
    <name evidence="5" type="ORF">WJX72_011184</name>
</gene>
<keyword evidence="2" id="KW-0234">DNA repair</keyword>
<dbReference type="GO" id="GO:0005634">
    <property type="term" value="C:nucleus"/>
    <property type="evidence" value="ECO:0007669"/>
    <property type="project" value="UniProtKB-SubCell"/>
</dbReference>
<evidence type="ECO:0000256" key="3">
    <source>
        <dbReference type="SAM" id="MobiDB-lite"/>
    </source>
</evidence>
<comment type="cofactor">
    <cofactor evidence="2">
        <name>Mg(2+)</name>
        <dbReference type="ChEBI" id="CHEBI:18420"/>
    </cofactor>
</comment>
<comment type="caution">
    <text evidence="5">The sequence shown here is derived from an EMBL/GenBank/DDBJ whole genome shotgun (WGS) entry which is preliminary data.</text>
</comment>
<feature type="compositionally biased region" description="Low complexity" evidence="3">
    <location>
        <begin position="580"/>
        <end position="597"/>
    </location>
</feature>
<proteinExistence type="inferred from homology"/>
<dbReference type="GO" id="GO:0008821">
    <property type="term" value="F:crossover junction DNA endonuclease activity"/>
    <property type="evidence" value="ECO:0007669"/>
    <property type="project" value="UniProtKB-UniRule"/>
</dbReference>
<dbReference type="EC" id="3.1.22.-" evidence="2"/>
<dbReference type="Gene3D" id="3.40.50.10130">
    <property type="match status" value="1"/>
</dbReference>
<evidence type="ECO:0000313" key="5">
    <source>
        <dbReference type="EMBL" id="KAK9820516.1"/>
    </source>
</evidence>
<feature type="compositionally biased region" description="Polar residues" evidence="3">
    <location>
        <begin position="543"/>
        <end position="553"/>
    </location>
</feature>
<dbReference type="GO" id="GO:0000727">
    <property type="term" value="P:double-strand break repair via break-induced replication"/>
    <property type="evidence" value="ECO:0007669"/>
    <property type="project" value="UniProtKB-UniRule"/>
</dbReference>
<dbReference type="GO" id="GO:0000712">
    <property type="term" value="P:resolution of meiotic recombination intermediates"/>
    <property type="evidence" value="ECO:0007669"/>
    <property type="project" value="TreeGrafter"/>
</dbReference>
<dbReference type="Proteomes" id="UP001489004">
    <property type="component" value="Unassembled WGS sequence"/>
</dbReference>
<feature type="region of interest" description="Disordered" evidence="3">
    <location>
        <begin position="510"/>
        <end position="621"/>
    </location>
</feature>
<dbReference type="GO" id="GO:0031573">
    <property type="term" value="P:mitotic intra-S DNA damage checkpoint signaling"/>
    <property type="evidence" value="ECO:0007669"/>
    <property type="project" value="TreeGrafter"/>
</dbReference>
<comment type="function">
    <text evidence="2">Interacts with EME1 to form a DNA structure-specific endonuclease with substrate preference for branched DNA structures with a 5'-end at the branch nick. Typical substrates include 3'-flap structures, D-loops, replication forks and nicked Holliday junctions. May be required in mitosis for the processing of stalled or collapsed replication fork intermediates. May be required in meiosis for the repair of meiosis-specific double strand breaks subsequent to single-end invasion (SEI).</text>
</comment>
<keyword evidence="2" id="KW-0460">Magnesium</keyword>
<dbReference type="Gene3D" id="3.40.50.300">
    <property type="entry name" value="P-loop containing nucleotide triphosphate hydrolases"/>
    <property type="match status" value="1"/>
</dbReference>
<keyword evidence="2" id="KW-0255">Endonuclease</keyword>
<dbReference type="SUPFAM" id="SSF52980">
    <property type="entry name" value="Restriction endonuclease-like"/>
    <property type="match status" value="1"/>
</dbReference>
<keyword evidence="6" id="KW-1185">Reference proteome</keyword>
<dbReference type="AlphaFoldDB" id="A0AAW1QGD1"/>
<dbReference type="Pfam" id="PF13671">
    <property type="entry name" value="AAA_33"/>
    <property type="match status" value="1"/>
</dbReference>
<reference evidence="5 6" key="1">
    <citation type="journal article" date="2024" name="Nat. Commun.">
        <title>Phylogenomics reveals the evolutionary origins of lichenization in chlorophyte algae.</title>
        <authorList>
            <person name="Puginier C."/>
            <person name="Libourel C."/>
            <person name="Otte J."/>
            <person name="Skaloud P."/>
            <person name="Haon M."/>
            <person name="Grisel S."/>
            <person name="Petersen M."/>
            <person name="Berrin J.G."/>
            <person name="Delaux P.M."/>
            <person name="Dal Grande F."/>
            <person name="Keller J."/>
        </authorList>
    </citation>
    <scope>NUCLEOTIDE SEQUENCE [LARGE SCALE GENOMIC DNA]</scope>
    <source>
        <strain evidence="5 6">SAG 2043</strain>
    </source>
</reference>
<evidence type="ECO:0000256" key="2">
    <source>
        <dbReference type="RuleBase" id="RU369042"/>
    </source>
</evidence>
<protein>
    <recommendedName>
        <fullName evidence="2">Crossover junction endonuclease MUS81</fullName>
        <ecNumber evidence="2">3.1.22.-</ecNumber>
    </recommendedName>
</protein>
<name>A0AAW1QGD1_9CHLO</name>
<feature type="compositionally biased region" description="Polar residues" evidence="3">
    <location>
        <begin position="562"/>
        <end position="579"/>
    </location>
</feature>
<feature type="domain" description="ERCC4" evidence="4">
    <location>
        <begin position="144"/>
        <end position="220"/>
    </location>
</feature>
<comment type="subcellular location">
    <subcellularLocation>
        <location evidence="2">Nucleus</location>
    </subcellularLocation>
</comment>
<dbReference type="PANTHER" id="PTHR13451:SF0">
    <property type="entry name" value="CROSSOVER JUNCTION ENDONUCLEASE MUS81"/>
    <property type="match status" value="1"/>
</dbReference>
<keyword evidence="2" id="KW-0540">Nuclease</keyword>
<dbReference type="GO" id="GO:0048476">
    <property type="term" value="C:Holliday junction resolvase complex"/>
    <property type="evidence" value="ECO:0007669"/>
    <property type="project" value="UniProtKB-UniRule"/>
</dbReference>